<dbReference type="GO" id="GO:0004175">
    <property type="term" value="F:endopeptidase activity"/>
    <property type="evidence" value="ECO:0007669"/>
    <property type="project" value="UniProtKB-ARBA"/>
</dbReference>
<feature type="transmembrane region" description="Helical" evidence="1">
    <location>
        <begin position="176"/>
        <end position="197"/>
    </location>
</feature>
<organism evidence="3 4">
    <name type="scientific">Paenibacillus dendrobii</name>
    <dbReference type="NCBI Taxonomy" id="2691084"/>
    <lineage>
        <taxon>Bacteria</taxon>
        <taxon>Bacillati</taxon>
        <taxon>Bacillota</taxon>
        <taxon>Bacilli</taxon>
        <taxon>Bacillales</taxon>
        <taxon>Paenibacillaceae</taxon>
        <taxon>Paenibacillus</taxon>
    </lineage>
</organism>
<feature type="transmembrane region" description="Helical" evidence="1">
    <location>
        <begin position="42"/>
        <end position="62"/>
    </location>
</feature>
<keyword evidence="3" id="KW-0645">Protease</keyword>
<dbReference type="RefSeq" id="WP_423802958.1">
    <property type="nucleotide sequence ID" value="NZ_WUBI01000002.1"/>
</dbReference>
<gene>
    <name evidence="3" type="ORF">GRF59_14585</name>
</gene>
<dbReference type="EMBL" id="WUBI01000002">
    <property type="protein sequence ID" value="MWV44845.1"/>
    <property type="molecule type" value="Genomic_DNA"/>
</dbReference>
<dbReference type="AlphaFoldDB" id="A0A7X3IJH6"/>
<evidence type="ECO:0000259" key="2">
    <source>
        <dbReference type="Pfam" id="PF02517"/>
    </source>
</evidence>
<name>A0A7X3IJH6_9BACL</name>
<feature type="transmembrane region" description="Helical" evidence="1">
    <location>
        <begin position="74"/>
        <end position="97"/>
    </location>
</feature>
<dbReference type="Proteomes" id="UP000460318">
    <property type="component" value="Unassembled WGS sequence"/>
</dbReference>
<accession>A0A7X3IJH6</accession>
<feature type="transmembrane region" description="Helical" evidence="1">
    <location>
        <begin position="12"/>
        <end position="30"/>
    </location>
</feature>
<keyword evidence="1" id="KW-0812">Transmembrane</keyword>
<keyword evidence="3" id="KW-0378">Hydrolase</keyword>
<dbReference type="GO" id="GO:0006508">
    <property type="term" value="P:proteolysis"/>
    <property type="evidence" value="ECO:0007669"/>
    <property type="project" value="UniProtKB-KW"/>
</dbReference>
<keyword evidence="4" id="KW-1185">Reference proteome</keyword>
<dbReference type="GO" id="GO:0080120">
    <property type="term" value="P:CAAX-box protein maturation"/>
    <property type="evidence" value="ECO:0007669"/>
    <property type="project" value="UniProtKB-ARBA"/>
</dbReference>
<feature type="domain" description="CAAX prenyl protease 2/Lysostaphin resistance protein A-like" evidence="2">
    <location>
        <begin position="142"/>
        <end position="214"/>
    </location>
</feature>
<evidence type="ECO:0000313" key="4">
    <source>
        <dbReference type="Proteomes" id="UP000460318"/>
    </source>
</evidence>
<evidence type="ECO:0000313" key="3">
    <source>
        <dbReference type="EMBL" id="MWV44845.1"/>
    </source>
</evidence>
<proteinExistence type="predicted"/>
<sequence length="255" mass="29717">MNLITDIFLNRKNLIVNLLIFLSLPIYIIIRERFIDFSNVYYCIFFTCLYFSVLFQKAHIYIGKTTAKQKLFNYVIIPFSVPVLFNVIVNFVTSYIIKDQNPQELPSAINSNELFLDLISDFLAGSEEIWRFAAINVICLMLSSLALKRNVILTIAVILSSFLFGWLHTFNYTVGWFDYNITITLMILGLCFGLLFIITKNIWTVIITHIMFDVSTSLSLYNMNLILIWRLASLLILGIIGFYYLEKTVKRLFKR</sequence>
<keyword evidence="3" id="KW-0482">Metalloprotease</keyword>
<protein>
    <submittedName>
        <fullName evidence="3">CPBP family intramembrane metalloprotease</fullName>
    </submittedName>
</protein>
<comment type="caution">
    <text evidence="3">The sequence shown here is derived from an EMBL/GenBank/DDBJ whole genome shotgun (WGS) entry which is preliminary data.</text>
</comment>
<keyword evidence="1" id="KW-1133">Transmembrane helix</keyword>
<feature type="transmembrane region" description="Helical" evidence="1">
    <location>
        <begin position="152"/>
        <end position="170"/>
    </location>
</feature>
<feature type="transmembrane region" description="Helical" evidence="1">
    <location>
        <begin position="227"/>
        <end position="245"/>
    </location>
</feature>
<dbReference type="GO" id="GO:0008237">
    <property type="term" value="F:metallopeptidase activity"/>
    <property type="evidence" value="ECO:0007669"/>
    <property type="project" value="UniProtKB-KW"/>
</dbReference>
<keyword evidence="1" id="KW-0472">Membrane</keyword>
<feature type="transmembrane region" description="Helical" evidence="1">
    <location>
        <begin position="202"/>
        <end position="221"/>
    </location>
</feature>
<reference evidence="3 4" key="1">
    <citation type="submission" date="2019-12" db="EMBL/GenBank/DDBJ databases">
        <title>Paenibacillus sp. nov., an endophytic bacterium isolated from the stem of Dendrobium.</title>
        <authorList>
            <person name="Zhao R."/>
        </authorList>
    </citation>
    <scope>NUCLEOTIDE SEQUENCE [LARGE SCALE GENOMIC DNA]</scope>
    <source>
        <strain evidence="3 4">HJL G12</strain>
    </source>
</reference>
<dbReference type="Pfam" id="PF02517">
    <property type="entry name" value="Rce1-like"/>
    <property type="match status" value="1"/>
</dbReference>
<dbReference type="InterPro" id="IPR003675">
    <property type="entry name" value="Rce1/LyrA-like_dom"/>
</dbReference>
<evidence type="ECO:0000256" key="1">
    <source>
        <dbReference type="SAM" id="Phobius"/>
    </source>
</evidence>
<feature type="transmembrane region" description="Helical" evidence="1">
    <location>
        <begin position="129"/>
        <end position="147"/>
    </location>
</feature>